<feature type="transmembrane region" description="Helical" evidence="2">
    <location>
        <begin position="12"/>
        <end position="34"/>
    </location>
</feature>
<dbReference type="RefSeq" id="WP_126991193.1">
    <property type="nucleotide sequence ID" value="NZ_JTFC01000033.1"/>
</dbReference>
<sequence>MAKKTTAQKKDNRLTLLLIIAIVVVLGFTAIYFINKSQNEAKIENSTSAANQTTGEKATGDTDTHGLYGDYKPKTQATINQLDDKNYQNIILPDDLKKRIDAGKETFAYFFSPTCSHCVATTPILMPAADKADVHIYQYNVLEFEEGWTDYAINATPTLVYFKDGKEVGRVIGEQTAEGFTEFFKTMENS</sequence>
<dbReference type="SUPFAM" id="SSF52833">
    <property type="entry name" value="Thioredoxin-like"/>
    <property type="match status" value="1"/>
</dbReference>
<protein>
    <recommendedName>
        <fullName evidence="3">Thioredoxin domain-containing protein</fullName>
    </recommendedName>
</protein>
<dbReference type="AlphaFoldDB" id="A0A433RRI3"/>
<dbReference type="PROSITE" id="PS51352">
    <property type="entry name" value="THIOREDOXIN_2"/>
    <property type="match status" value="1"/>
</dbReference>
<dbReference type="OrthoDB" id="32134at2"/>
<evidence type="ECO:0000259" key="3">
    <source>
        <dbReference type="PROSITE" id="PS51352"/>
    </source>
</evidence>
<dbReference type="CDD" id="cd02947">
    <property type="entry name" value="TRX_family"/>
    <property type="match status" value="1"/>
</dbReference>
<gene>
    <name evidence="4" type="ORF">QI30_13765</name>
</gene>
<dbReference type="EMBL" id="JTFC01000033">
    <property type="protein sequence ID" value="RUS53767.1"/>
    <property type="molecule type" value="Genomic_DNA"/>
</dbReference>
<keyword evidence="2" id="KW-0472">Membrane</keyword>
<dbReference type="Gene3D" id="3.40.30.10">
    <property type="entry name" value="Glutaredoxin"/>
    <property type="match status" value="1"/>
</dbReference>
<name>A0A433RRI3_9BACL</name>
<evidence type="ECO:0000256" key="2">
    <source>
        <dbReference type="SAM" id="Phobius"/>
    </source>
</evidence>
<organism evidence="4 5">
    <name type="scientific">Candidatus Kurthia intestinigallinarum</name>
    <dbReference type="NCBI Taxonomy" id="1562256"/>
    <lineage>
        <taxon>Bacteria</taxon>
        <taxon>Bacillati</taxon>
        <taxon>Bacillota</taxon>
        <taxon>Bacilli</taxon>
        <taxon>Bacillales</taxon>
        <taxon>Caryophanaceae</taxon>
        <taxon>Kurthia</taxon>
    </lineage>
</organism>
<keyword evidence="2" id="KW-0812">Transmembrane</keyword>
<keyword evidence="2" id="KW-1133">Transmembrane helix</keyword>
<evidence type="ECO:0000313" key="4">
    <source>
        <dbReference type="EMBL" id="RUS53767.1"/>
    </source>
</evidence>
<evidence type="ECO:0000313" key="5">
    <source>
        <dbReference type="Proteomes" id="UP000288623"/>
    </source>
</evidence>
<evidence type="ECO:0000256" key="1">
    <source>
        <dbReference type="SAM" id="MobiDB-lite"/>
    </source>
</evidence>
<dbReference type="Proteomes" id="UP000288623">
    <property type="component" value="Unassembled WGS sequence"/>
</dbReference>
<accession>A0A433RRI3</accession>
<feature type="domain" description="Thioredoxin" evidence="3">
    <location>
        <begin position="71"/>
        <end position="189"/>
    </location>
</feature>
<dbReference type="InterPro" id="IPR036249">
    <property type="entry name" value="Thioredoxin-like_sf"/>
</dbReference>
<feature type="compositionally biased region" description="Polar residues" evidence="1">
    <location>
        <begin position="43"/>
        <end position="56"/>
    </location>
</feature>
<feature type="region of interest" description="Disordered" evidence="1">
    <location>
        <begin position="43"/>
        <end position="66"/>
    </location>
</feature>
<reference evidence="4 5" key="1">
    <citation type="submission" date="2014-11" db="EMBL/GenBank/DDBJ databases">
        <title>Genome sequence and analysis of novel Kurthia sp.</title>
        <authorList>
            <person name="Lawson J.N."/>
            <person name="Gonzalez J.E."/>
            <person name="Rinauldi L."/>
            <person name="Xuan Z."/>
            <person name="Firman A."/>
            <person name="Shaddox L."/>
            <person name="Trudeau A."/>
            <person name="Shah S."/>
            <person name="Reiman D."/>
        </authorList>
    </citation>
    <scope>NUCLEOTIDE SEQUENCE [LARGE SCALE GENOMIC DNA]</scope>
    <source>
        <strain evidence="4 5">3B1D</strain>
    </source>
</reference>
<proteinExistence type="predicted"/>
<keyword evidence="5" id="KW-1185">Reference proteome</keyword>
<dbReference type="InterPro" id="IPR013766">
    <property type="entry name" value="Thioredoxin_domain"/>
</dbReference>
<comment type="caution">
    <text evidence="4">The sequence shown here is derived from an EMBL/GenBank/DDBJ whole genome shotgun (WGS) entry which is preliminary data.</text>
</comment>
<dbReference type="Pfam" id="PF00085">
    <property type="entry name" value="Thioredoxin"/>
    <property type="match status" value="1"/>
</dbReference>